<keyword evidence="5" id="KW-1185">Reference proteome</keyword>
<dbReference type="Pfam" id="PF05163">
    <property type="entry name" value="DinB"/>
    <property type="match status" value="1"/>
</dbReference>
<organism evidence="4 5">
    <name type="scientific">Dictyobacter kobayashii</name>
    <dbReference type="NCBI Taxonomy" id="2014872"/>
    <lineage>
        <taxon>Bacteria</taxon>
        <taxon>Bacillati</taxon>
        <taxon>Chloroflexota</taxon>
        <taxon>Ktedonobacteria</taxon>
        <taxon>Ktedonobacterales</taxon>
        <taxon>Dictyobacteraceae</taxon>
        <taxon>Dictyobacter</taxon>
    </lineage>
</organism>
<keyword evidence="2 3" id="KW-0479">Metal-binding</keyword>
<dbReference type="InterPro" id="IPR007837">
    <property type="entry name" value="DinB"/>
</dbReference>
<accession>A0A402APC7</accession>
<comment type="caution">
    <text evidence="4">The sequence shown here is derived from an EMBL/GenBank/DDBJ whole genome shotgun (WGS) entry which is preliminary data.</text>
</comment>
<comment type="similarity">
    <text evidence="1">Belongs to the DinB family.</text>
</comment>
<dbReference type="SUPFAM" id="SSF109854">
    <property type="entry name" value="DinB/YfiT-like putative metalloenzymes"/>
    <property type="match status" value="1"/>
</dbReference>
<dbReference type="GO" id="GO:0046872">
    <property type="term" value="F:metal ion binding"/>
    <property type="evidence" value="ECO:0007669"/>
    <property type="project" value="UniProtKB-KW"/>
</dbReference>
<dbReference type="InterPro" id="IPR034660">
    <property type="entry name" value="DinB/YfiT-like"/>
</dbReference>
<dbReference type="PANTHER" id="PTHR37302">
    <property type="entry name" value="SLR1116 PROTEIN"/>
    <property type="match status" value="1"/>
</dbReference>
<name>A0A402APC7_9CHLR</name>
<gene>
    <name evidence="4" type="ORF">KDK_48380</name>
</gene>
<dbReference type="PANTHER" id="PTHR37302:SF3">
    <property type="entry name" value="DAMAGE-INDUCIBLE PROTEIN DINB"/>
    <property type="match status" value="1"/>
</dbReference>
<proteinExistence type="inferred from homology"/>
<feature type="binding site" evidence="3">
    <location>
        <position position="48"/>
    </location>
    <ligand>
        <name>a divalent metal cation</name>
        <dbReference type="ChEBI" id="CHEBI:60240"/>
    </ligand>
</feature>
<dbReference type="EMBL" id="BIFS01000001">
    <property type="protein sequence ID" value="GCE21038.1"/>
    <property type="molecule type" value="Genomic_DNA"/>
</dbReference>
<dbReference type="AlphaFoldDB" id="A0A402APC7"/>
<evidence type="ECO:0000313" key="4">
    <source>
        <dbReference type="EMBL" id="GCE21038.1"/>
    </source>
</evidence>
<evidence type="ECO:0000313" key="5">
    <source>
        <dbReference type="Proteomes" id="UP000287188"/>
    </source>
</evidence>
<feature type="binding site" evidence="3">
    <location>
        <position position="130"/>
    </location>
    <ligand>
        <name>a divalent metal cation</name>
        <dbReference type="ChEBI" id="CHEBI:60240"/>
    </ligand>
</feature>
<reference evidence="5" key="1">
    <citation type="submission" date="2018-12" db="EMBL/GenBank/DDBJ databases">
        <title>Tengunoibacter tsumagoiensis gen. nov., sp. nov., Dictyobacter kobayashii sp. nov., D. alpinus sp. nov., and D. joshuensis sp. nov. and description of Dictyobacteraceae fam. nov. within the order Ktedonobacterales isolated from Tengu-no-mugimeshi.</title>
        <authorList>
            <person name="Wang C.M."/>
            <person name="Zheng Y."/>
            <person name="Sakai Y."/>
            <person name="Toyoda A."/>
            <person name="Minakuchi Y."/>
            <person name="Abe K."/>
            <person name="Yokota A."/>
            <person name="Yabe S."/>
        </authorList>
    </citation>
    <scope>NUCLEOTIDE SEQUENCE [LARGE SCALE GENOMIC DNA]</scope>
    <source>
        <strain evidence="5">Uno11</strain>
    </source>
</reference>
<evidence type="ECO:0000256" key="1">
    <source>
        <dbReference type="ARBA" id="ARBA00008635"/>
    </source>
</evidence>
<protein>
    <recommendedName>
        <fullName evidence="6">Damage-inducible protein DinB</fullName>
    </recommendedName>
</protein>
<dbReference type="Gene3D" id="1.20.120.450">
    <property type="entry name" value="dinb family like domain"/>
    <property type="match status" value="1"/>
</dbReference>
<dbReference type="RefSeq" id="WP_126552608.1">
    <property type="nucleotide sequence ID" value="NZ_BIFS01000001.1"/>
</dbReference>
<feature type="binding site" evidence="3">
    <location>
        <position position="126"/>
    </location>
    <ligand>
        <name>a divalent metal cation</name>
        <dbReference type="ChEBI" id="CHEBI:60240"/>
    </ligand>
</feature>
<evidence type="ECO:0000256" key="3">
    <source>
        <dbReference type="PIRSR" id="PIRSR607837-1"/>
    </source>
</evidence>
<dbReference type="Proteomes" id="UP000287188">
    <property type="component" value="Unassembled WGS sequence"/>
</dbReference>
<evidence type="ECO:0000256" key="2">
    <source>
        <dbReference type="ARBA" id="ARBA00022723"/>
    </source>
</evidence>
<sequence length="160" mass="17836">MTTGLSEFFQYNLWANLRLLDACAQLSDAQLDATMIGTFGSVRETLMHLFASEEGYVKSFTGTTPTPPLKELNTFVGFDELRRRAERSGKELITIAEQRDLSETFYLDGGTYEAQAVIVAIQAINHGIDHRSQIATLLSLQGIELPALDSWGYNDALREK</sequence>
<dbReference type="OrthoDB" id="9811413at2"/>
<evidence type="ECO:0008006" key="6">
    <source>
        <dbReference type="Google" id="ProtNLM"/>
    </source>
</evidence>